<evidence type="ECO:0000313" key="5">
    <source>
        <dbReference type="Proteomes" id="UP000095492"/>
    </source>
</evidence>
<dbReference type="STRING" id="39490.ERS852448_00060"/>
<dbReference type="PRINTS" id="PR00742">
    <property type="entry name" value="GLHYDRLASE35"/>
</dbReference>
<proteinExistence type="inferred from homology"/>
<dbReference type="RefSeq" id="WP_055288810.1">
    <property type="nucleotide sequence ID" value="NZ_CP173382.1"/>
</dbReference>
<dbReference type="Gene3D" id="3.20.20.80">
    <property type="entry name" value="Glycosidases"/>
    <property type="match status" value="1"/>
</dbReference>
<name>A0A173QWQ2_EUBRA</name>
<accession>A0A173QWQ2</accession>
<dbReference type="Proteomes" id="UP000095492">
    <property type="component" value="Unassembled WGS sequence"/>
</dbReference>
<dbReference type="EC" id="3.2.1.23" evidence="4"/>
<dbReference type="GeneID" id="97390587"/>
<keyword evidence="4" id="KW-0326">Glycosidase</keyword>
<dbReference type="Pfam" id="PF01301">
    <property type="entry name" value="Glyco_hydro_35"/>
    <property type="match status" value="1"/>
</dbReference>
<dbReference type="GO" id="GO:0004565">
    <property type="term" value="F:beta-galactosidase activity"/>
    <property type="evidence" value="ECO:0007669"/>
    <property type="project" value="UniProtKB-EC"/>
</dbReference>
<reference evidence="4 5" key="1">
    <citation type="submission" date="2015-09" db="EMBL/GenBank/DDBJ databases">
        <authorList>
            <consortium name="Pathogen Informatics"/>
        </authorList>
    </citation>
    <scope>NUCLEOTIDE SEQUENCE [LARGE SCALE GENOMIC DNA]</scope>
    <source>
        <strain evidence="4 5">2789STDY5608891</strain>
    </source>
</reference>
<keyword evidence="4" id="KW-0378">Hydrolase</keyword>
<evidence type="ECO:0000259" key="3">
    <source>
        <dbReference type="Pfam" id="PF01301"/>
    </source>
</evidence>
<dbReference type="OrthoDB" id="9813184at2"/>
<dbReference type="InterPro" id="IPR001944">
    <property type="entry name" value="Glycoside_Hdrlase_35"/>
</dbReference>
<protein>
    <submittedName>
        <fullName evidence="4">Beta-galactosidase</fullName>
        <ecNumber evidence="4">3.2.1.23</ecNumber>
    </submittedName>
</protein>
<comment type="similarity">
    <text evidence="1 2">Belongs to the glycosyl hydrolase 35 family.</text>
</comment>
<dbReference type="GO" id="GO:0005975">
    <property type="term" value="P:carbohydrate metabolic process"/>
    <property type="evidence" value="ECO:0007669"/>
    <property type="project" value="InterPro"/>
</dbReference>
<dbReference type="SUPFAM" id="SSF51445">
    <property type="entry name" value="(Trans)glycosidases"/>
    <property type="match status" value="1"/>
</dbReference>
<dbReference type="AlphaFoldDB" id="A0A173QWQ2"/>
<organism evidence="4 5">
    <name type="scientific">Eubacterium ramulus</name>
    <dbReference type="NCBI Taxonomy" id="39490"/>
    <lineage>
        <taxon>Bacteria</taxon>
        <taxon>Bacillati</taxon>
        <taxon>Bacillota</taxon>
        <taxon>Clostridia</taxon>
        <taxon>Eubacteriales</taxon>
        <taxon>Eubacteriaceae</taxon>
        <taxon>Eubacterium</taxon>
    </lineage>
</organism>
<feature type="domain" description="Glycoside hydrolase 35 catalytic" evidence="3">
    <location>
        <begin position="10"/>
        <end position="349"/>
    </location>
</feature>
<dbReference type="PANTHER" id="PTHR23421">
    <property type="entry name" value="BETA-GALACTOSIDASE RELATED"/>
    <property type="match status" value="1"/>
</dbReference>
<evidence type="ECO:0000256" key="1">
    <source>
        <dbReference type="ARBA" id="ARBA00009809"/>
    </source>
</evidence>
<dbReference type="InterPro" id="IPR031330">
    <property type="entry name" value="Gly_Hdrlase_35_cat"/>
</dbReference>
<evidence type="ECO:0000256" key="2">
    <source>
        <dbReference type="RuleBase" id="RU003679"/>
    </source>
</evidence>
<gene>
    <name evidence="4" type="primary">bga</name>
    <name evidence="4" type="ORF">ERS852448_00060</name>
</gene>
<evidence type="ECO:0000313" key="4">
    <source>
        <dbReference type="EMBL" id="CUM70042.1"/>
    </source>
</evidence>
<sequence length="745" mass="85661">MEKYSINEVSLIKNEKAIFPMMGEFHFSRCPEKEWEDEIRKMKACGMDIIATYVFWIHHEEEEGVFDFSGQRNLHRFLELCEKWQMHVWLRIGPWAHGEARNGGFPDWLLKKGYKLRSDDPDYLALVERFWKKIYKEVEGTHCILGIQVENEYGHVGGLRGAAGEQHMRTLTKLAKTIGFEAPYWTATGWGGAVLGDLTPVMGGYCDAPWDASLKQLPPNKNYLFSTVRNDGNIGSDYAPGMELSFDKDAYPYLTAELGGGVQVTHHRRPRVAAEDIGAMSVCKLGSGCNLLGYYMYHGGTNPKGKLSSLQESTAVGSFCDVPELSYDFQAPIREYGQISETAKELKLLSMFAHDYGETFCNMQPQFAGDDCESTSVHTGDFQDAEDLSAFRMITRRNGDQGYLFVNNYQRGYEMAEHKDVMLRVQTVDGEIRFPKQDIKNGAYFFYPFNFPLSDDVTLRWINQTPLCNINQKLWFFYGIDKMQYEADEKLSGQVLISMDRTWAKCAWCMKKYPNILFFSTLPILETENGIEVICRSDHAQKNCWIIMDATVEDVKTWIDNGWKKSDIIPDFLHVEGDASTICVLSHDLAAADNQTVASFTHTDVNNRIVRKEKNVFDRAEKTDFSESEACVIDDTGKDYQEYVIRISYDKAYDAAKDNIFLRIDFQADQAELYLNGEKIADQYYIGDVWEVSLKRFDFPMELILRLYPLEEDDKIYLETQPYYVNGRCCSLKDIRCVYECKEKL</sequence>
<dbReference type="InterPro" id="IPR017853">
    <property type="entry name" value="GH"/>
</dbReference>
<dbReference type="EMBL" id="CYYA01000001">
    <property type="protein sequence ID" value="CUM70042.1"/>
    <property type="molecule type" value="Genomic_DNA"/>
</dbReference>